<keyword evidence="3" id="KW-1185">Reference proteome</keyword>
<evidence type="ECO:0000313" key="3">
    <source>
        <dbReference type="Proteomes" id="UP000719412"/>
    </source>
</evidence>
<sequence length="456" mass="51817">MTECRLKGIDAGKLREMQLADLTSVAKSRTAKRLCKKNPDKKCIHPCEETLRQINKPSRSGASGRQISAKTSAKISNEENSDDLRFVLTHLLAGPELEDSPPRHEFNPFLNISPATTTSALLAQIRGMTKDSLPVEDFPSIEQDVERLLAAPPVLISICVETGGRSVPCEVMAQAAYSGPGHALLQGKYTRCPLLLHLQLPAKKNSSAFPPCVAPGHQTRSTGMMKPSSEAAWGLTCGTIRGQMLLGSQIGWKEREQDTNGILERKNHGEEGQRRRLSERDKDTDKQERKEKIKESRYNKEYKRCMTEEIPEYLGRESAKERKMMARYRCGKEKRENRKSDTLPTPPRGQQGSNPRPDGPPMDVCAVFHVVLSRKKKGEEREKEEKADRKKKRKEGAECAMRREKQLSIMWNGFSEMRERERKERGEILNEDRREIGWMKEIWKRRERLEKQGGGG</sequence>
<dbReference type="AlphaFoldDB" id="A0A8J6L6R7"/>
<gene>
    <name evidence="2" type="ORF">GEV33_013099</name>
</gene>
<reference evidence="2" key="2">
    <citation type="submission" date="2021-08" db="EMBL/GenBank/DDBJ databases">
        <authorList>
            <person name="Eriksson T."/>
        </authorList>
    </citation>
    <scope>NUCLEOTIDE SEQUENCE</scope>
    <source>
        <strain evidence="2">Stoneville</strain>
        <tissue evidence="2">Whole head</tissue>
    </source>
</reference>
<reference evidence="2" key="1">
    <citation type="journal article" date="2020" name="J Insects Food Feed">
        <title>The yellow mealworm (Tenebrio molitor) genome: a resource for the emerging insects as food and feed industry.</title>
        <authorList>
            <person name="Eriksson T."/>
            <person name="Andere A."/>
            <person name="Kelstrup H."/>
            <person name="Emery V."/>
            <person name="Picard C."/>
        </authorList>
    </citation>
    <scope>NUCLEOTIDE SEQUENCE</scope>
    <source>
        <strain evidence="2">Stoneville</strain>
        <tissue evidence="2">Whole head</tissue>
    </source>
</reference>
<organism evidence="2 3">
    <name type="scientific">Tenebrio molitor</name>
    <name type="common">Yellow mealworm beetle</name>
    <dbReference type="NCBI Taxonomy" id="7067"/>
    <lineage>
        <taxon>Eukaryota</taxon>
        <taxon>Metazoa</taxon>
        <taxon>Ecdysozoa</taxon>
        <taxon>Arthropoda</taxon>
        <taxon>Hexapoda</taxon>
        <taxon>Insecta</taxon>
        <taxon>Pterygota</taxon>
        <taxon>Neoptera</taxon>
        <taxon>Endopterygota</taxon>
        <taxon>Coleoptera</taxon>
        <taxon>Polyphaga</taxon>
        <taxon>Cucujiformia</taxon>
        <taxon>Tenebrionidae</taxon>
        <taxon>Tenebrio</taxon>
    </lineage>
</organism>
<proteinExistence type="predicted"/>
<evidence type="ECO:0000313" key="2">
    <source>
        <dbReference type="EMBL" id="KAH0809690.1"/>
    </source>
</evidence>
<comment type="caution">
    <text evidence="2">The sequence shown here is derived from an EMBL/GenBank/DDBJ whole genome shotgun (WGS) entry which is preliminary data.</text>
</comment>
<feature type="region of interest" description="Disordered" evidence="1">
    <location>
        <begin position="54"/>
        <end position="75"/>
    </location>
</feature>
<feature type="region of interest" description="Disordered" evidence="1">
    <location>
        <begin position="328"/>
        <end position="363"/>
    </location>
</feature>
<feature type="region of interest" description="Disordered" evidence="1">
    <location>
        <begin position="259"/>
        <end position="295"/>
    </location>
</feature>
<feature type="compositionally biased region" description="Basic and acidic residues" evidence="1">
    <location>
        <begin position="377"/>
        <end position="388"/>
    </location>
</feature>
<feature type="region of interest" description="Disordered" evidence="1">
    <location>
        <begin position="375"/>
        <end position="401"/>
    </location>
</feature>
<evidence type="ECO:0000256" key="1">
    <source>
        <dbReference type="SAM" id="MobiDB-lite"/>
    </source>
</evidence>
<dbReference type="Proteomes" id="UP000719412">
    <property type="component" value="Unassembled WGS sequence"/>
</dbReference>
<accession>A0A8J6L6R7</accession>
<name>A0A8J6L6R7_TENMO</name>
<protein>
    <submittedName>
        <fullName evidence="2">Uncharacterized protein</fullName>
    </submittedName>
</protein>
<dbReference type="EMBL" id="JABDTM020027983">
    <property type="protein sequence ID" value="KAH0809690.1"/>
    <property type="molecule type" value="Genomic_DNA"/>
</dbReference>
<feature type="compositionally biased region" description="Basic and acidic residues" evidence="1">
    <location>
        <begin position="328"/>
        <end position="341"/>
    </location>
</feature>